<dbReference type="GeneID" id="74307761"/>
<dbReference type="Pfam" id="PF09962">
    <property type="entry name" value="DUF2196"/>
    <property type="match status" value="1"/>
</dbReference>
<dbReference type="EMBL" id="CP096115">
    <property type="protein sequence ID" value="UUX91438.1"/>
    <property type="molecule type" value="Genomic_DNA"/>
</dbReference>
<organism evidence="1 2">
    <name type="scientific">Methanoplanus endosymbiosus</name>
    <dbReference type="NCBI Taxonomy" id="33865"/>
    <lineage>
        <taxon>Archaea</taxon>
        <taxon>Methanobacteriati</taxon>
        <taxon>Methanobacteriota</taxon>
        <taxon>Stenosarchaea group</taxon>
        <taxon>Methanomicrobia</taxon>
        <taxon>Methanomicrobiales</taxon>
        <taxon>Methanomicrobiaceae</taxon>
        <taxon>Methanoplanus</taxon>
    </lineage>
</organism>
<reference evidence="1" key="1">
    <citation type="submission" date="2022-04" db="EMBL/GenBank/DDBJ databases">
        <title>Complete genome of Methanoplanus endosymbiosus DSM 3599.</title>
        <authorList>
            <person name="Chen S.-C."/>
            <person name="You Y.-T."/>
            <person name="Zhou Y.-Z."/>
            <person name="Lai M.-C."/>
        </authorList>
    </citation>
    <scope>NUCLEOTIDE SEQUENCE</scope>
    <source>
        <strain evidence="1">DSM 3599</strain>
    </source>
</reference>
<dbReference type="Proteomes" id="UP001060368">
    <property type="component" value="Chromosome"/>
</dbReference>
<keyword evidence="2" id="KW-1185">Reference proteome</keyword>
<dbReference type="InterPro" id="IPR019240">
    <property type="entry name" value="DUF2196"/>
</dbReference>
<sequence length="76" mass="8514">MKRKSKEMTIITDARQRNNITPGILVKIVLKRDQRSGKLTDGKVSEILTNSSYHPHGIKVRLSDGQVGRVKEISGE</sequence>
<protein>
    <submittedName>
        <fullName evidence="1">YwbE family protein</fullName>
    </submittedName>
</protein>
<gene>
    <name evidence="1" type="ORF">L6E24_08625</name>
</gene>
<proteinExistence type="predicted"/>
<dbReference type="PANTHER" id="PTHR40069:SF1">
    <property type="entry name" value="YWBE PROTEIN"/>
    <property type="match status" value="1"/>
</dbReference>
<evidence type="ECO:0000313" key="1">
    <source>
        <dbReference type="EMBL" id="UUX91438.1"/>
    </source>
</evidence>
<dbReference type="AlphaFoldDB" id="A0A9E7THX4"/>
<evidence type="ECO:0000313" key="2">
    <source>
        <dbReference type="Proteomes" id="UP001060368"/>
    </source>
</evidence>
<name>A0A9E7THX4_9EURY</name>
<dbReference type="RefSeq" id="WP_257741590.1">
    <property type="nucleotide sequence ID" value="NZ_CP096115.1"/>
</dbReference>
<accession>A0A9E7THX4</accession>
<dbReference type="NCBIfam" id="TIGR03833">
    <property type="entry name" value="YwbE family protein"/>
    <property type="match status" value="1"/>
</dbReference>
<dbReference type="KEGG" id="mend:L6E24_08625"/>
<dbReference type="PANTHER" id="PTHR40069">
    <property type="entry name" value="YWBE PROTEIN"/>
    <property type="match status" value="1"/>
</dbReference>